<protein>
    <submittedName>
        <fullName evidence="1">DUF4952 domain-containing protein</fullName>
    </submittedName>
</protein>
<dbReference type="Proteomes" id="UP000486534">
    <property type="component" value="Unassembled WGS sequence"/>
</dbReference>
<evidence type="ECO:0000313" key="1">
    <source>
        <dbReference type="EMBL" id="MQA52189.1"/>
    </source>
</evidence>
<accession>U7A0S2</accession>
<accession>A0A7X1PHB8</accession>
<name>U7A0S2_9PSED</name>
<comment type="caution">
    <text evidence="1">The sequence shown here is derived from an EMBL/GenBank/DDBJ whole genome shotgun (WGS) entry which is preliminary data.</text>
</comment>
<sequence length="139" mass="15524">MKVLLAGALAWGFSSGAWAGPECADFLRADADPPKVLEFVGCESVPQEQGAPLIAAYRVEGRHAHAVERYLQRLTGDMSDLKFVCCGWETQGSSSYRSLASGRRYELGMGSEETPYNRREDWDKIGYFHVRVVLYTEEP</sequence>
<dbReference type="EMBL" id="WHUV01000001">
    <property type="protein sequence ID" value="MQA52189.1"/>
    <property type="molecule type" value="Genomic_DNA"/>
</dbReference>
<dbReference type="Pfam" id="PF16310">
    <property type="entry name" value="DUF4952"/>
    <property type="match status" value="1"/>
</dbReference>
<gene>
    <name evidence="1" type="ORF">GDH07_02495</name>
</gene>
<evidence type="ECO:0000313" key="2">
    <source>
        <dbReference type="Proteomes" id="UP000486534"/>
    </source>
</evidence>
<proteinExistence type="predicted"/>
<dbReference type="RefSeq" id="WP_022641526.1">
    <property type="nucleotide sequence ID" value="NZ_AVOY01000110.1"/>
</dbReference>
<dbReference type="InterPro" id="IPR032537">
    <property type="entry name" value="DUF4952"/>
</dbReference>
<organism evidence="1 2">
    <name type="scientific">Pseudomonas piscis</name>
    <dbReference type="NCBI Taxonomy" id="2614538"/>
    <lineage>
        <taxon>Bacteria</taxon>
        <taxon>Pseudomonadati</taxon>
        <taxon>Pseudomonadota</taxon>
        <taxon>Gammaproteobacteria</taxon>
        <taxon>Pseudomonadales</taxon>
        <taxon>Pseudomonadaceae</taxon>
        <taxon>Pseudomonas</taxon>
    </lineage>
</organism>
<dbReference type="AlphaFoldDB" id="U7A0S2"/>
<reference evidence="1 2" key="1">
    <citation type="submission" date="2019-10" db="EMBL/GenBank/DDBJ databases">
        <title>Pseudomonas dajingensis sp. nov., isolated from the profound head ulcers of farmed Murray cod (Maccullochella peelii peelii).</title>
        <authorList>
            <person name="Liu Y."/>
        </authorList>
    </citation>
    <scope>NUCLEOTIDE SEQUENCE [LARGE SCALE GENOMIC DNA]</scope>
    <source>
        <strain evidence="1 2">MC042</strain>
    </source>
</reference>